<dbReference type="InterPro" id="IPR006913">
    <property type="entry name" value="CENP-V/GFA"/>
</dbReference>
<evidence type="ECO:0000313" key="6">
    <source>
        <dbReference type="EMBL" id="SLN53059.1"/>
    </source>
</evidence>
<evidence type="ECO:0000256" key="2">
    <source>
        <dbReference type="ARBA" id="ARBA00022723"/>
    </source>
</evidence>
<dbReference type="PROSITE" id="PS51891">
    <property type="entry name" value="CENP_V_GFA"/>
    <property type="match status" value="1"/>
</dbReference>
<keyword evidence="4" id="KW-0456">Lyase</keyword>
<dbReference type="PANTHER" id="PTHR33337:SF40">
    <property type="entry name" value="CENP-V_GFA DOMAIN-CONTAINING PROTEIN-RELATED"/>
    <property type="match status" value="1"/>
</dbReference>
<dbReference type="Proteomes" id="UP000193061">
    <property type="component" value="Unassembled WGS sequence"/>
</dbReference>
<dbReference type="GO" id="GO:0016846">
    <property type="term" value="F:carbon-sulfur lyase activity"/>
    <property type="evidence" value="ECO:0007669"/>
    <property type="project" value="InterPro"/>
</dbReference>
<protein>
    <submittedName>
        <fullName evidence="6">Glutathione-dependent formaldehyde-activating enzyme</fullName>
    </submittedName>
</protein>
<reference evidence="6 7" key="1">
    <citation type="submission" date="2017-03" db="EMBL/GenBank/DDBJ databases">
        <authorList>
            <person name="Afonso C.L."/>
            <person name="Miller P.J."/>
            <person name="Scott M.A."/>
            <person name="Spackman E."/>
            <person name="Goraichik I."/>
            <person name="Dimitrov K.M."/>
            <person name="Suarez D.L."/>
            <person name="Swayne D.E."/>
        </authorList>
    </citation>
    <scope>NUCLEOTIDE SEQUENCE [LARGE SCALE GENOMIC DNA]</scope>
    <source>
        <strain evidence="6 7">CECT 7450</strain>
    </source>
</reference>
<evidence type="ECO:0000256" key="1">
    <source>
        <dbReference type="ARBA" id="ARBA00005495"/>
    </source>
</evidence>
<evidence type="ECO:0000256" key="3">
    <source>
        <dbReference type="ARBA" id="ARBA00022833"/>
    </source>
</evidence>
<keyword evidence="2" id="KW-0479">Metal-binding</keyword>
<dbReference type="RefSeq" id="WP_085806327.1">
    <property type="nucleotide sequence ID" value="NZ_FWFX01000008.1"/>
</dbReference>
<evidence type="ECO:0000259" key="5">
    <source>
        <dbReference type="PROSITE" id="PS51891"/>
    </source>
</evidence>
<comment type="similarity">
    <text evidence="1">Belongs to the Gfa family.</text>
</comment>
<dbReference type="SUPFAM" id="SSF51316">
    <property type="entry name" value="Mss4-like"/>
    <property type="match status" value="1"/>
</dbReference>
<dbReference type="EMBL" id="FWFX01000008">
    <property type="protein sequence ID" value="SLN53059.1"/>
    <property type="molecule type" value="Genomic_DNA"/>
</dbReference>
<sequence length="129" mass="13945">MKSNGTCECGAVTYEVEAEFPDVTICHCGQCQRTSGHAWASVSVPLHAVTIKGQDSLKWYASSDIARRGFCTECGSSLFFERLGKGRIAIGAGTLTQPTGLKTGKHIFLADKGDHYDISCSAPQYDTYE</sequence>
<proteinExistence type="inferred from homology"/>
<dbReference type="AlphaFoldDB" id="A0A1X6ZJ24"/>
<name>A0A1X6ZJ24_9RHOB</name>
<dbReference type="InterPro" id="IPR011057">
    <property type="entry name" value="Mss4-like_sf"/>
</dbReference>
<dbReference type="GO" id="GO:0046872">
    <property type="term" value="F:metal ion binding"/>
    <property type="evidence" value="ECO:0007669"/>
    <property type="project" value="UniProtKB-KW"/>
</dbReference>
<keyword evidence="7" id="KW-1185">Reference proteome</keyword>
<dbReference type="PANTHER" id="PTHR33337">
    <property type="entry name" value="GFA DOMAIN-CONTAINING PROTEIN"/>
    <property type="match status" value="1"/>
</dbReference>
<organism evidence="6 7">
    <name type="scientific">Roseovarius albus</name>
    <dbReference type="NCBI Taxonomy" id="1247867"/>
    <lineage>
        <taxon>Bacteria</taxon>
        <taxon>Pseudomonadati</taxon>
        <taxon>Pseudomonadota</taxon>
        <taxon>Alphaproteobacteria</taxon>
        <taxon>Rhodobacterales</taxon>
        <taxon>Roseobacteraceae</taxon>
        <taxon>Roseovarius</taxon>
    </lineage>
</organism>
<dbReference type="Pfam" id="PF04828">
    <property type="entry name" value="GFA"/>
    <property type="match status" value="1"/>
</dbReference>
<dbReference type="OrthoDB" id="9807246at2"/>
<evidence type="ECO:0000256" key="4">
    <source>
        <dbReference type="ARBA" id="ARBA00023239"/>
    </source>
</evidence>
<accession>A0A1X6ZJ24</accession>
<keyword evidence="3" id="KW-0862">Zinc</keyword>
<evidence type="ECO:0000313" key="7">
    <source>
        <dbReference type="Proteomes" id="UP000193061"/>
    </source>
</evidence>
<dbReference type="Gene3D" id="3.90.1590.10">
    <property type="entry name" value="glutathione-dependent formaldehyde- activating enzyme (gfa)"/>
    <property type="match status" value="1"/>
</dbReference>
<gene>
    <name evidence="6" type="ORF">ROA7450_02703</name>
</gene>
<feature type="domain" description="CENP-V/GFA" evidence="5">
    <location>
        <begin position="3"/>
        <end position="117"/>
    </location>
</feature>